<dbReference type="EMBL" id="QGUI02000112">
    <property type="protein sequence ID" value="MFO7192594.1"/>
    <property type="molecule type" value="Genomic_DNA"/>
</dbReference>
<proteinExistence type="predicted"/>
<comment type="pathway">
    <text evidence="12">Glycan biosynthesis.</text>
</comment>
<evidence type="ECO:0000256" key="8">
    <source>
        <dbReference type="ARBA" id="ARBA00023139"/>
    </source>
</evidence>
<keyword evidence="7" id="KW-0472">Membrane</keyword>
<gene>
    <name evidence="16" type="ORF">DIU77_010175</name>
</gene>
<feature type="active site" description="Nucleophile" evidence="13">
    <location>
        <position position="352"/>
    </location>
</feature>
<keyword evidence="5 13" id="KW-0133">Cell shape</keyword>
<keyword evidence="9" id="KW-0449">Lipoprotein</keyword>
<dbReference type="GO" id="GO:0008360">
    <property type="term" value="P:regulation of cell shape"/>
    <property type="evidence" value="ECO:0007669"/>
    <property type="project" value="UniProtKB-UniRule"/>
</dbReference>
<evidence type="ECO:0000313" key="17">
    <source>
        <dbReference type="Proteomes" id="UP000249324"/>
    </source>
</evidence>
<evidence type="ECO:0000256" key="5">
    <source>
        <dbReference type="ARBA" id="ARBA00022960"/>
    </source>
</evidence>
<reference evidence="16 17" key="1">
    <citation type="journal article" date="2021" name="BMC Genomics">
        <title>Genome-resolved metagenome and metatranscriptome analyses of thermophilic composting reveal key bacterial players and their metabolic interactions.</title>
        <authorList>
            <person name="Braga L.P.P."/>
            <person name="Pereira R.V."/>
            <person name="Martins L.F."/>
            <person name="Moura L.M.S."/>
            <person name="Sanchez F.B."/>
            <person name="Patane J.S.L."/>
            <person name="da Silva A.M."/>
            <person name="Setubal J.C."/>
        </authorList>
    </citation>
    <scope>NUCLEOTIDE SEQUENCE [LARGE SCALE GENOMIC DNA]</scope>
    <source>
        <strain evidence="16">ZC4RG45</strain>
    </source>
</reference>
<evidence type="ECO:0000256" key="3">
    <source>
        <dbReference type="ARBA" id="ARBA00022679"/>
    </source>
</evidence>
<evidence type="ECO:0000256" key="10">
    <source>
        <dbReference type="ARBA" id="ARBA00023315"/>
    </source>
</evidence>
<evidence type="ECO:0000259" key="15">
    <source>
        <dbReference type="PROSITE" id="PS52029"/>
    </source>
</evidence>
<organism evidence="16 17">
    <name type="scientific">Thermocrispum agreste</name>
    <dbReference type="NCBI Taxonomy" id="37925"/>
    <lineage>
        <taxon>Bacteria</taxon>
        <taxon>Bacillati</taxon>
        <taxon>Actinomycetota</taxon>
        <taxon>Actinomycetes</taxon>
        <taxon>Pseudonocardiales</taxon>
        <taxon>Pseudonocardiaceae</taxon>
        <taxon>Thermocrispum</taxon>
    </lineage>
</organism>
<dbReference type="PROSITE" id="PS51257">
    <property type="entry name" value="PROKAR_LIPOPROTEIN"/>
    <property type="match status" value="1"/>
</dbReference>
<dbReference type="InterPro" id="IPR005490">
    <property type="entry name" value="LD_TPept_cat_dom"/>
</dbReference>
<dbReference type="GO" id="GO:0009252">
    <property type="term" value="P:peptidoglycan biosynthetic process"/>
    <property type="evidence" value="ECO:0007669"/>
    <property type="project" value="UniProtKB-KW"/>
</dbReference>
<evidence type="ECO:0000256" key="12">
    <source>
        <dbReference type="ARBA" id="ARBA00060592"/>
    </source>
</evidence>
<dbReference type="SUPFAM" id="SSF141523">
    <property type="entry name" value="L,D-transpeptidase catalytic domain-like"/>
    <property type="match status" value="1"/>
</dbReference>
<comment type="pathway">
    <text evidence="1 13">Cell wall biogenesis; peptidoglycan biosynthesis.</text>
</comment>
<keyword evidence="8" id="KW-0564">Palmitate</keyword>
<keyword evidence="2" id="KW-1003">Cell membrane</keyword>
<dbReference type="CDD" id="cd13432">
    <property type="entry name" value="LDT_IgD_like_2"/>
    <property type="match status" value="1"/>
</dbReference>
<evidence type="ECO:0000313" key="16">
    <source>
        <dbReference type="EMBL" id="MFO7192594.1"/>
    </source>
</evidence>
<name>A0ABD6FIB8_9PSEU</name>
<dbReference type="InterPro" id="IPR050979">
    <property type="entry name" value="LD-transpeptidase"/>
</dbReference>
<dbReference type="FunFam" id="2.40.440.10:FF:000005">
    <property type="entry name" value="L,D-transpeptidase 2"/>
    <property type="match status" value="1"/>
</dbReference>
<keyword evidence="10" id="KW-0012">Acyltransferase</keyword>
<evidence type="ECO:0000256" key="6">
    <source>
        <dbReference type="ARBA" id="ARBA00022984"/>
    </source>
</evidence>
<evidence type="ECO:0000256" key="4">
    <source>
        <dbReference type="ARBA" id="ARBA00022729"/>
    </source>
</evidence>
<dbReference type="AlphaFoldDB" id="A0ABD6FIB8"/>
<dbReference type="Proteomes" id="UP000249324">
    <property type="component" value="Unassembled WGS sequence"/>
</dbReference>
<feature type="active site" description="Proton donor/acceptor" evidence="13">
    <location>
        <position position="334"/>
    </location>
</feature>
<evidence type="ECO:0000256" key="1">
    <source>
        <dbReference type="ARBA" id="ARBA00004752"/>
    </source>
</evidence>
<dbReference type="InterPro" id="IPR038063">
    <property type="entry name" value="Transpep_catalytic_dom"/>
</dbReference>
<keyword evidence="4" id="KW-0732">Signal</keyword>
<dbReference type="PANTHER" id="PTHR30582:SF2">
    <property type="entry name" value="L,D-TRANSPEPTIDASE YCIB-RELATED"/>
    <property type="match status" value="1"/>
</dbReference>
<dbReference type="Pfam" id="PF17964">
    <property type="entry name" value="Big_10"/>
    <property type="match status" value="1"/>
</dbReference>
<dbReference type="GO" id="GO:0071555">
    <property type="term" value="P:cell wall organization"/>
    <property type="evidence" value="ECO:0007669"/>
    <property type="project" value="UniProtKB-UniRule"/>
</dbReference>
<dbReference type="GO" id="GO:0016746">
    <property type="term" value="F:acyltransferase activity"/>
    <property type="evidence" value="ECO:0007669"/>
    <property type="project" value="UniProtKB-KW"/>
</dbReference>
<protein>
    <submittedName>
        <fullName evidence="16">Ig-like domain-containing protein</fullName>
    </submittedName>
</protein>
<keyword evidence="3" id="KW-0808">Transferase</keyword>
<dbReference type="Gene3D" id="2.60.40.3710">
    <property type="match status" value="1"/>
</dbReference>
<dbReference type="InterPro" id="IPR041280">
    <property type="entry name" value="Big_10"/>
</dbReference>
<dbReference type="PROSITE" id="PS52029">
    <property type="entry name" value="LD_TPASE"/>
    <property type="match status" value="1"/>
</dbReference>
<evidence type="ECO:0000256" key="13">
    <source>
        <dbReference type="PROSITE-ProRule" id="PRU01373"/>
    </source>
</evidence>
<keyword evidence="11 13" id="KW-0961">Cell wall biogenesis/degradation</keyword>
<keyword evidence="6 13" id="KW-0573">Peptidoglycan synthesis</keyword>
<dbReference type="CDD" id="cd16913">
    <property type="entry name" value="YkuD_like"/>
    <property type="match status" value="1"/>
</dbReference>
<feature type="domain" description="L,D-TPase catalytic" evidence="15">
    <location>
        <begin position="251"/>
        <end position="376"/>
    </location>
</feature>
<evidence type="ECO:0000256" key="14">
    <source>
        <dbReference type="SAM" id="MobiDB-lite"/>
    </source>
</evidence>
<accession>A0ABD6FIB8</accession>
<dbReference type="Gene3D" id="2.40.440.10">
    <property type="entry name" value="L,D-transpeptidase catalytic domain-like"/>
    <property type="match status" value="1"/>
</dbReference>
<evidence type="ECO:0000256" key="11">
    <source>
        <dbReference type="ARBA" id="ARBA00023316"/>
    </source>
</evidence>
<dbReference type="Pfam" id="PF03734">
    <property type="entry name" value="YkuD"/>
    <property type="match status" value="1"/>
</dbReference>
<evidence type="ECO:0000256" key="2">
    <source>
        <dbReference type="ARBA" id="ARBA00022475"/>
    </source>
</evidence>
<feature type="region of interest" description="Disordered" evidence="14">
    <location>
        <begin position="33"/>
        <end position="78"/>
    </location>
</feature>
<sequence>MRGGAATGRGRAIVRRATAVLVTAGLVLAGCTSSPQEGGSSGGGSAPSEAKPEPQPISLTLKPRHKATDVAPGEPVTVKATNGTLTSVSLVNPDGKKVKGKLSADKTTWRSAEPLGYGKQYKLTARGVGEDGEKTVKRSTFTTVQPKGQISVSMSVPEGQTVGVGMPISFQFSAPVPNRKAAERALKITTSNDTEGGFYWFNDSWVVWRPKEYWEPGTKVTVKANIYGKHLGDGMYGMADVSSWMKIGRKLVAVADGKTHRLVVYIDGKRVKNVPQSMGKPGNETPEGIYTVMSEHTNYTMDSSTYGVPVDSPGGYRTTVEIAVRLSNSGIFYHSAPWSVWAQGSQNVSHGCINLSTENARWLMNQTKPGDIFIVRNSGGPKLEPTDGWSFWQMPWKQWQKGSAD</sequence>
<comment type="caution">
    <text evidence="16">The sequence shown here is derived from an EMBL/GenBank/DDBJ whole genome shotgun (WGS) entry which is preliminary data.</text>
</comment>
<dbReference type="PANTHER" id="PTHR30582">
    <property type="entry name" value="L,D-TRANSPEPTIDASE"/>
    <property type="match status" value="1"/>
</dbReference>
<evidence type="ECO:0000256" key="7">
    <source>
        <dbReference type="ARBA" id="ARBA00023136"/>
    </source>
</evidence>
<dbReference type="Gene3D" id="2.60.40.3780">
    <property type="match status" value="1"/>
</dbReference>
<evidence type="ECO:0000256" key="9">
    <source>
        <dbReference type="ARBA" id="ARBA00023288"/>
    </source>
</evidence>